<reference evidence="1" key="1">
    <citation type="journal article" date="2023" name="Mol. Ecol. Resour.">
        <title>Chromosome-level genome assembly of a triploid poplar Populus alba 'Berolinensis'.</title>
        <authorList>
            <person name="Chen S."/>
            <person name="Yu Y."/>
            <person name="Wang X."/>
            <person name="Wang S."/>
            <person name="Zhang T."/>
            <person name="Zhou Y."/>
            <person name="He R."/>
            <person name="Meng N."/>
            <person name="Wang Y."/>
            <person name="Liu W."/>
            <person name="Liu Z."/>
            <person name="Liu J."/>
            <person name="Guo Q."/>
            <person name="Huang H."/>
            <person name="Sederoff R.R."/>
            <person name="Wang G."/>
            <person name="Qu G."/>
            <person name="Chen S."/>
        </authorList>
    </citation>
    <scope>NUCLEOTIDE SEQUENCE</scope>
    <source>
        <strain evidence="1">SC-2020</strain>
    </source>
</reference>
<name>A0AAD6QCL1_9ROSI</name>
<comment type="caution">
    <text evidence="1">The sequence shown here is derived from an EMBL/GenBank/DDBJ whole genome shotgun (WGS) entry which is preliminary data.</text>
</comment>
<keyword evidence="2" id="KW-1185">Reference proteome</keyword>
<evidence type="ECO:0000313" key="2">
    <source>
        <dbReference type="Proteomes" id="UP001164929"/>
    </source>
</evidence>
<organism evidence="1 2">
    <name type="scientific">Populus alba x Populus x berolinensis</name>
    <dbReference type="NCBI Taxonomy" id="444605"/>
    <lineage>
        <taxon>Eukaryota</taxon>
        <taxon>Viridiplantae</taxon>
        <taxon>Streptophyta</taxon>
        <taxon>Embryophyta</taxon>
        <taxon>Tracheophyta</taxon>
        <taxon>Spermatophyta</taxon>
        <taxon>Magnoliopsida</taxon>
        <taxon>eudicotyledons</taxon>
        <taxon>Gunneridae</taxon>
        <taxon>Pentapetalae</taxon>
        <taxon>rosids</taxon>
        <taxon>fabids</taxon>
        <taxon>Malpighiales</taxon>
        <taxon>Salicaceae</taxon>
        <taxon>Saliceae</taxon>
        <taxon>Populus</taxon>
    </lineage>
</organism>
<sequence>MGNDAMTHRSCAHYLICLKERKTIQLLVAQFDVL</sequence>
<evidence type="ECO:0000313" key="1">
    <source>
        <dbReference type="EMBL" id="KAJ6985940.1"/>
    </source>
</evidence>
<dbReference type="Proteomes" id="UP001164929">
    <property type="component" value="Chromosome 9"/>
</dbReference>
<protein>
    <submittedName>
        <fullName evidence="1">Uncharacterized protein</fullName>
    </submittedName>
</protein>
<gene>
    <name evidence="1" type="ORF">NC653_023767</name>
</gene>
<dbReference type="EMBL" id="JAQIZT010000009">
    <property type="protein sequence ID" value="KAJ6985940.1"/>
    <property type="molecule type" value="Genomic_DNA"/>
</dbReference>
<dbReference type="AlphaFoldDB" id="A0AAD6QCL1"/>
<accession>A0AAD6QCL1</accession>
<proteinExistence type="predicted"/>